<sequence length="332" mass="35798">MKASLFTSLSVAALALAVPQKRSVPTAAELARFKVFAEYQAAAFCMTEGQPAGTQVACLEGQCNTLTSRNVTVHSPSFTGTILDTRGFVSVDPVAKEIVLTFRGTVSIRNWVADFIFVQAPCDYAFGCLVHTGFLSSWAEVKSRAMAAVTAARQAHPTFKVTVTGYSLGAAVGTIAAADIRRSLKIPVDLITFGSPRVGNNAFAKFVTAGAGSEYRLTHANDPIARLPPIIFNYRHTSPEYWFDEGADGVVTLDEVQVCEGHANIQCNGGTGDFNMDVHGWYFQRFTGCAPTEQPFKARSTPISDAELAKIVNEWVKEDKVLAKNLELSGEA</sequence>
<accession>A0ABR0FQT9</accession>
<dbReference type="Proteomes" id="UP001322138">
    <property type="component" value="Unassembled WGS sequence"/>
</dbReference>
<name>A0ABR0FQT9_9PEZI</name>
<dbReference type="InterPro" id="IPR002921">
    <property type="entry name" value="Fungal_lipase-type"/>
</dbReference>
<comment type="catalytic activity">
    <reaction evidence="2">
        <text>a diacylglycerol + H2O = a monoacylglycerol + a fatty acid + H(+)</text>
        <dbReference type="Rhea" id="RHEA:32731"/>
        <dbReference type="ChEBI" id="CHEBI:15377"/>
        <dbReference type="ChEBI" id="CHEBI:15378"/>
        <dbReference type="ChEBI" id="CHEBI:17408"/>
        <dbReference type="ChEBI" id="CHEBI:18035"/>
        <dbReference type="ChEBI" id="CHEBI:28868"/>
    </reaction>
</comment>
<dbReference type="Pfam" id="PF01764">
    <property type="entry name" value="Lipase_3"/>
    <property type="match status" value="1"/>
</dbReference>
<feature type="signal peptide" evidence="4">
    <location>
        <begin position="1"/>
        <end position="17"/>
    </location>
</feature>
<keyword evidence="4" id="KW-0732">Signal</keyword>
<evidence type="ECO:0000256" key="2">
    <source>
        <dbReference type="ARBA" id="ARBA00047591"/>
    </source>
</evidence>
<dbReference type="PANTHER" id="PTHR45856">
    <property type="entry name" value="ALPHA/BETA-HYDROLASES SUPERFAMILY PROTEIN"/>
    <property type="match status" value="1"/>
</dbReference>
<dbReference type="GeneID" id="87896156"/>
<organism evidence="6 7">
    <name type="scientific">Podospora bellae-mahoneyi</name>
    <dbReference type="NCBI Taxonomy" id="2093777"/>
    <lineage>
        <taxon>Eukaryota</taxon>
        <taxon>Fungi</taxon>
        <taxon>Dikarya</taxon>
        <taxon>Ascomycota</taxon>
        <taxon>Pezizomycotina</taxon>
        <taxon>Sordariomycetes</taxon>
        <taxon>Sordariomycetidae</taxon>
        <taxon>Sordariales</taxon>
        <taxon>Podosporaceae</taxon>
        <taxon>Podospora</taxon>
    </lineage>
</organism>
<evidence type="ECO:0000256" key="1">
    <source>
        <dbReference type="ARBA" id="ARBA00043996"/>
    </source>
</evidence>
<keyword evidence="7" id="KW-1185">Reference proteome</keyword>
<dbReference type="InterPro" id="IPR029058">
    <property type="entry name" value="AB_hydrolase_fold"/>
</dbReference>
<dbReference type="PANTHER" id="PTHR45856:SF11">
    <property type="entry name" value="FUNGAL LIPASE-LIKE DOMAIN-CONTAINING PROTEIN"/>
    <property type="match status" value="1"/>
</dbReference>
<feature type="domain" description="Fungal lipase-type" evidence="5">
    <location>
        <begin position="99"/>
        <end position="230"/>
    </location>
</feature>
<comment type="caution">
    <text evidence="6">The sequence shown here is derived from an EMBL/GenBank/DDBJ whole genome shotgun (WGS) entry which is preliminary data.</text>
</comment>
<dbReference type="CDD" id="cd00519">
    <property type="entry name" value="Lipase_3"/>
    <property type="match status" value="1"/>
</dbReference>
<comment type="catalytic activity">
    <reaction evidence="3">
        <text>a monoacylglycerol + H2O = glycerol + a fatty acid + H(+)</text>
        <dbReference type="Rhea" id="RHEA:15245"/>
        <dbReference type="ChEBI" id="CHEBI:15377"/>
        <dbReference type="ChEBI" id="CHEBI:15378"/>
        <dbReference type="ChEBI" id="CHEBI:17408"/>
        <dbReference type="ChEBI" id="CHEBI:17754"/>
        <dbReference type="ChEBI" id="CHEBI:28868"/>
    </reaction>
</comment>
<evidence type="ECO:0000256" key="4">
    <source>
        <dbReference type="SAM" id="SignalP"/>
    </source>
</evidence>
<evidence type="ECO:0000313" key="7">
    <source>
        <dbReference type="Proteomes" id="UP001322138"/>
    </source>
</evidence>
<dbReference type="SUPFAM" id="SSF53474">
    <property type="entry name" value="alpha/beta-Hydrolases"/>
    <property type="match status" value="1"/>
</dbReference>
<dbReference type="EMBL" id="JAFFGZ010000004">
    <property type="protein sequence ID" value="KAK4646316.1"/>
    <property type="molecule type" value="Genomic_DNA"/>
</dbReference>
<evidence type="ECO:0000313" key="6">
    <source>
        <dbReference type="EMBL" id="KAK4646316.1"/>
    </source>
</evidence>
<comment type="similarity">
    <text evidence="1">Belongs to the AB hydrolase superfamily. Lipase family. Class 3 subfamily.</text>
</comment>
<dbReference type="RefSeq" id="XP_062735292.1">
    <property type="nucleotide sequence ID" value="XM_062876674.1"/>
</dbReference>
<protein>
    <recommendedName>
        <fullName evidence="5">Fungal lipase-type domain-containing protein</fullName>
    </recommendedName>
</protein>
<gene>
    <name evidence="6" type="ORF">QC761_209340</name>
</gene>
<proteinExistence type="inferred from homology"/>
<evidence type="ECO:0000259" key="5">
    <source>
        <dbReference type="Pfam" id="PF01764"/>
    </source>
</evidence>
<dbReference type="InterPro" id="IPR051218">
    <property type="entry name" value="Sec_MonoDiacylglyc_Lipase"/>
</dbReference>
<evidence type="ECO:0000256" key="3">
    <source>
        <dbReference type="ARBA" id="ARBA00048461"/>
    </source>
</evidence>
<dbReference type="Gene3D" id="3.40.50.1820">
    <property type="entry name" value="alpha/beta hydrolase"/>
    <property type="match status" value="1"/>
</dbReference>
<reference evidence="6 7" key="1">
    <citation type="journal article" date="2023" name="bioRxiv">
        <title>High-quality genome assemblies of four members of thePodospora anserinaspecies complex.</title>
        <authorList>
            <person name="Ament-Velasquez S.L."/>
            <person name="Vogan A.A."/>
            <person name="Wallerman O."/>
            <person name="Hartmann F."/>
            <person name="Gautier V."/>
            <person name="Silar P."/>
            <person name="Giraud T."/>
            <person name="Johannesson H."/>
        </authorList>
    </citation>
    <scope>NUCLEOTIDE SEQUENCE [LARGE SCALE GENOMIC DNA]</scope>
    <source>
        <strain evidence="6 7">CBS 112042</strain>
    </source>
</reference>
<feature type="chain" id="PRO_5045561048" description="Fungal lipase-type domain-containing protein" evidence="4">
    <location>
        <begin position="18"/>
        <end position="332"/>
    </location>
</feature>